<name>A0A6A3BF61_HIBSY</name>
<keyword evidence="6" id="KW-1185">Reference proteome</keyword>
<dbReference type="Proteomes" id="UP000436088">
    <property type="component" value="Unassembled WGS sequence"/>
</dbReference>
<dbReference type="InterPro" id="IPR011990">
    <property type="entry name" value="TPR-like_helical_dom_sf"/>
</dbReference>
<dbReference type="InterPro" id="IPR046960">
    <property type="entry name" value="PPR_At4g14850-like_plant"/>
</dbReference>
<feature type="repeat" description="PPR" evidence="3">
    <location>
        <begin position="36"/>
        <end position="70"/>
    </location>
</feature>
<dbReference type="AlphaFoldDB" id="A0A6A3BF61"/>
<dbReference type="InterPro" id="IPR002885">
    <property type="entry name" value="PPR_rpt"/>
</dbReference>
<keyword evidence="2" id="KW-0677">Repeat</keyword>
<dbReference type="PANTHER" id="PTHR47926:SF523">
    <property type="entry name" value="DYW DOMAIN-CONTAINING PROTEIN"/>
    <property type="match status" value="1"/>
</dbReference>
<accession>A0A6A3BF61</accession>
<dbReference type="InterPro" id="IPR046849">
    <property type="entry name" value="E2_motif"/>
</dbReference>
<gene>
    <name evidence="5" type="ORF">F3Y22_tig00110160pilonHSYRG00035</name>
</gene>
<comment type="caution">
    <text evidence="5">The sequence shown here is derived from an EMBL/GenBank/DDBJ whole genome shotgun (WGS) entry which is preliminary data.</text>
</comment>
<dbReference type="GO" id="GO:0016740">
    <property type="term" value="F:transferase activity"/>
    <property type="evidence" value="ECO:0007669"/>
    <property type="project" value="UniProtKB-KW"/>
</dbReference>
<dbReference type="GO" id="GO:0009451">
    <property type="term" value="P:RNA modification"/>
    <property type="evidence" value="ECO:0007669"/>
    <property type="project" value="InterPro"/>
</dbReference>
<evidence type="ECO:0000256" key="3">
    <source>
        <dbReference type="PROSITE-ProRule" id="PRU00708"/>
    </source>
</evidence>
<dbReference type="PROSITE" id="PS51375">
    <property type="entry name" value="PPR"/>
    <property type="match status" value="3"/>
</dbReference>
<evidence type="ECO:0000256" key="2">
    <source>
        <dbReference type="ARBA" id="ARBA00022737"/>
    </source>
</evidence>
<organism evidence="5 6">
    <name type="scientific">Hibiscus syriacus</name>
    <name type="common">Rose of Sharon</name>
    <dbReference type="NCBI Taxonomy" id="106335"/>
    <lineage>
        <taxon>Eukaryota</taxon>
        <taxon>Viridiplantae</taxon>
        <taxon>Streptophyta</taxon>
        <taxon>Embryophyta</taxon>
        <taxon>Tracheophyta</taxon>
        <taxon>Spermatophyta</taxon>
        <taxon>Magnoliopsida</taxon>
        <taxon>eudicotyledons</taxon>
        <taxon>Gunneridae</taxon>
        <taxon>Pentapetalae</taxon>
        <taxon>rosids</taxon>
        <taxon>malvids</taxon>
        <taxon>Malvales</taxon>
        <taxon>Malvaceae</taxon>
        <taxon>Malvoideae</taxon>
        <taxon>Hibiscus</taxon>
    </lineage>
</organism>
<dbReference type="Pfam" id="PF20430">
    <property type="entry name" value="Eplus_motif"/>
    <property type="match status" value="1"/>
</dbReference>
<evidence type="ECO:0000259" key="4">
    <source>
        <dbReference type="Pfam" id="PF14432"/>
    </source>
</evidence>
<dbReference type="PANTHER" id="PTHR47926">
    <property type="entry name" value="PENTATRICOPEPTIDE REPEAT-CONTAINING PROTEIN"/>
    <property type="match status" value="1"/>
</dbReference>
<dbReference type="GO" id="GO:0003723">
    <property type="term" value="F:RNA binding"/>
    <property type="evidence" value="ECO:0007669"/>
    <property type="project" value="InterPro"/>
</dbReference>
<dbReference type="NCBIfam" id="TIGR00756">
    <property type="entry name" value="PPR"/>
    <property type="match status" value="3"/>
</dbReference>
<dbReference type="Pfam" id="PF13041">
    <property type="entry name" value="PPR_2"/>
    <property type="match status" value="2"/>
</dbReference>
<feature type="repeat" description="PPR" evidence="3">
    <location>
        <begin position="108"/>
        <end position="138"/>
    </location>
</feature>
<dbReference type="InterPro" id="IPR046848">
    <property type="entry name" value="E_motif"/>
</dbReference>
<reference evidence="5" key="1">
    <citation type="submission" date="2019-09" db="EMBL/GenBank/DDBJ databases">
        <title>Draft genome information of white flower Hibiscus syriacus.</title>
        <authorList>
            <person name="Kim Y.-M."/>
        </authorList>
    </citation>
    <scope>NUCLEOTIDE SEQUENCE [LARGE SCALE GENOMIC DNA]</scope>
    <source>
        <strain evidence="5">YM2019G1</strain>
    </source>
</reference>
<comment type="similarity">
    <text evidence="1">Belongs to the PPR family. PCMP-H subfamily.</text>
</comment>
<proteinExistence type="inferred from homology"/>
<feature type="repeat" description="PPR" evidence="3">
    <location>
        <begin position="139"/>
        <end position="173"/>
    </location>
</feature>
<dbReference type="Pfam" id="PF14432">
    <property type="entry name" value="DYW_deaminase"/>
    <property type="match status" value="1"/>
</dbReference>
<evidence type="ECO:0000256" key="1">
    <source>
        <dbReference type="ARBA" id="ARBA00006643"/>
    </source>
</evidence>
<dbReference type="Gene3D" id="1.25.40.10">
    <property type="entry name" value="Tetratricopeptide repeat domain"/>
    <property type="match status" value="2"/>
</dbReference>
<dbReference type="EMBL" id="VEPZ02000857">
    <property type="protein sequence ID" value="KAE8715676.1"/>
    <property type="molecule type" value="Genomic_DNA"/>
</dbReference>
<evidence type="ECO:0000313" key="5">
    <source>
        <dbReference type="EMBL" id="KAE8715676.1"/>
    </source>
</evidence>
<dbReference type="Pfam" id="PF20431">
    <property type="entry name" value="E_motif"/>
    <property type="match status" value="1"/>
</dbReference>
<feature type="domain" description="DYW" evidence="4">
    <location>
        <begin position="230"/>
        <end position="308"/>
    </location>
</feature>
<protein>
    <submittedName>
        <fullName evidence="5">Dimethyladenosine transferase-like</fullName>
    </submittedName>
</protein>
<evidence type="ECO:0000313" key="6">
    <source>
        <dbReference type="Proteomes" id="UP000436088"/>
    </source>
</evidence>
<sequence>MKLHERDLISWTELIVAYAKDMESAGELFDQLPLKNMVAWTAMVTGYAQNANPRVALELFERMQNEGVKTDEVTLVGVISACAQLGAAKYSKWIRDIVENLGTDPTRCVVVGSALIDMYSKCGNVEDAYKFFEAMEERNVYSYSSMISGFAMHGCAYAALELFREMRWNDVSMVKKLMREEGLRKNPGCSWMEGKKGVIEEFFARDMTHPRSGEMKQVLEHLRNRLKAIGYEPNMNSVAYDVNDEEKRRILIIHSEKLALAFGLLGINADCLVRFMRNIIICEDWHSFMCGVSQVTGRVIIVRDNLRFTISMMESAPLVTFGDSVPRVHIS</sequence>
<dbReference type="GO" id="GO:0008270">
    <property type="term" value="F:zinc ion binding"/>
    <property type="evidence" value="ECO:0007669"/>
    <property type="project" value="InterPro"/>
</dbReference>
<dbReference type="InterPro" id="IPR032867">
    <property type="entry name" value="DYW_dom"/>
</dbReference>